<reference evidence="1 2" key="1">
    <citation type="submission" date="2021-01" db="EMBL/GenBank/DDBJ databases">
        <title>Genomic Encyclopedia of Type Strains, Phase IV (KMG-IV): sequencing the most valuable type-strain genomes for metagenomic binning, comparative biology and taxonomic classification.</title>
        <authorList>
            <person name="Goeker M."/>
        </authorList>
    </citation>
    <scope>NUCLEOTIDE SEQUENCE [LARGE SCALE GENOMIC DNA]</scope>
    <source>
        <strain evidence="1 2">DSM 24436</strain>
    </source>
</reference>
<keyword evidence="2" id="KW-1185">Reference proteome</keyword>
<name>A0ABS2MS68_9FIRM</name>
<evidence type="ECO:0000313" key="1">
    <source>
        <dbReference type="EMBL" id="MBM7562197.1"/>
    </source>
</evidence>
<accession>A0ABS2MS68</accession>
<sequence>MKKIVVAVLIIAILILIYSAYEKSQRPAPILSYDFNFEEPLDREFWMIAGWESVRHSNELLVQAGGILKLSMDDTGVMPYMLSKPIEIRQGDVVTMRRKVRIKHGNDTFSGGVAMYQTSDVALEPEPTSGSWQTSFGDGVFLVEYAYDLIYEQERPGRDVFRFLAADWAYNDNYVLVPSVYDQWVEEVFTYDTRNNQISYTIDDDTYKLSSYKLDLGNVRFMMHPFGTGRGNSVEIKEITITVENKNIR</sequence>
<dbReference type="Proteomes" id="UP000767854">
    <property type="component" value="Unassembled WGS sequence"/>
</dbReference>
<comment type="caution">
    <text evidence="1">The sequence shown here is derived from an EMBL/GenBank/DDBJ whole genome shotgun (WGS) entry which is preliminary data.</text>
</comment>
<protein>
    <submittedName>
        <fullName evidence="1">Uncharacterized protein</fullName>
    </submittedName>
</protein>
<dbReference type="RefSeq" id="WP_204664374.1">
    <property type="nucleotide sequence ID" value="NZ_JAFBDT010000013.1"/>
</dbReference>
<dbReference type="EMBL" id="JAFBDT010000013">
    <property type="protein sequence ID" value="MBM7562197.1"/>
    <property type="molecule type" value="Genomic_DNA"/>
</dbReference>
<gene>
    <name evidence="1" type="ORF">JOC49_001740</name>
</gene>
<organism evidence="1 2">
    <name type="scientific">Fusibacter tunisiensis</name>
    <dbReference type="NCBI Taxonomy" id="1008308"/>
    <lineage>
        <taxon>Bacteria</taxon>
        <taxon>Bacillati</taxon>
        <taxon>Bacillota</taxon>
        <taxon>Clostridia</taxon>
        <taxon>Eubacteriales</taxon>
        <taxon>Eubacteriales Family XII. Incertae Sedis</taxon>
        <taxon>Fusibacter</taxon>
    </lineage>
</organism>
<proteinExistence type="predicted"/>
<evidence type="ECO:0000313" key="2">
    <source>
        <dbReference type="Proteomes" id="UP000767854"/>
    </source>
</evidence>